<accession>A0A1J5TH88</accession>
<feature type="transmembrane region" description="Helical" evidence="8">
    <location>
        <begin position="40"/>
        <end position="59"/>
    </location>
</feature>
<feature type="transmembrane region" description="Helical" evidence="8">
    <location>
        <begin position="136"/>
        <end position="154"/>
    </location>
</feature>
<gene>
    <name evidence="9" type="ORF">BEU04_00440</name>
</gene>
<feature type="transmembrane region" description="Helical" evidence="8">
    <location>
        <begin position="109"/>
        <end position="129"/>
    </location>
</feature>
<proteinExistence type="inferred from homology"/>
<dbReference type="Proteomes" id="UP000183815">
    <property type="component" value="Unassembled WGS sequence"/>
</dbReference>
<evidence type="ECO:0000256" key="3">
    <source>
        <dbReference type="ARBA" id="ARBA00022448"/>
    </source>
</evidence>
<keyword evidence="3" id="KW-0813">Transport</keyword>
<dbReference type="InterPro" id="IPR023271">
    <property type="entry name" value="Aquaporin-like"/>
</dbReference>
<dbReference type="EMBL" id="MIYU01000001">
    <property type="protein sequence ID" value="OIR20311.1"/>
    <property type="molecule type" value="Genomic_DNA"/>
</dbReference>
<dbReference type="PROSITE" id="PS00221">
    <property type="entry name" value="MIP"/>
    <property type="match status" value="1"/>
</dbReference>
<dbReference type="PRINTS" id="PR00783">
    <property type="entry name" value="MINTRINSICP"/>
</dbReference>
<evidence type="ECO:0000256" key="7">
    <source>
        <dbReference type="ARBA" id="ARBA00023136"/>
    </source>
</evidence>
<keyword evidence="7 8" id="KW-0472">Membrane</keyword>
<dbReference type="InterPro" id="IPR022357">
    <property type="entry name" value="MIP_CS"/>
</dbReference>
<dbReference type="GO" id="GO:0005886">
    <property type="term" value="C:plasma membrane"/>
    <property type="evidence" value="ECO:0007669"/>
    <property type="project" value="UniProtKB-SubCell"/>
</dbReference>
<protein>
    <recommendedName>
        <fullName evidence="11">Aquaporin</fullName>
    </recommendedName>
</protein>
<evidence type="ECO:0000256" key="5">
    <source>
        <dbReference type="ARBA" id="ARBA00022692"/>
    </source>
</evidence>
<evidence type="ECO:0000313" key="9">
    <source>
        <dbReference type="EMBL" id="OIR20311.1"/>
    </source>
</evidence>
<reference evidence="9 10" key="1">
    <citation type="submission" date="2016-08" db="EMBL/GenBank/DDBJ databases">
        <title>New Insights into Marine Group III Euryarchaeota, from dark to light.</title>
        <authorList>
            <person name="Haro-Moreno J.M."/>
            <person name="Rodriguez-Valera F."/>
            <person name="Lopez-Garcia P."/>
            <person name="Moreira D."/>
            <person name="Martin-Cuadrado A.B."/>
        </authorList>
    </citation>
    <scope>NUCLEOTIDE SEQUENCE [LARGE SCALE GENOMIC DNA]</scope>
    <source>
        <strain evidence="9">CG-Bathy1</strain>
    </source>
</reference>
<dbReference type="SUPFAM" id="SSF81338">
    <property type="entry name" value="Aquaporin-like"/>
    <property type="match status" value="1"/>
</dbReference>
<comment type="subcellular location">
    <subcellularLocation>
        <location evidence="1">Cell membrane</location>
        <topology evidence="1">Multi-pass membrane protein</topology>
    </subcellularLocation>
</comment>
<dbReference type="AlphaFoldDB" id="A0A1J5TH88"/>
<sequence>MFEKTDMRAVRAEFLGTFFLVFIGLSVADGGDALNTALAFGIALMGLMMVIGPVSGCHVNPAVTLGNYMSRNMDQDDTVAYLIGQGLGATVAAFAMSDDGVSGMDDGNGKVIVTAFVGTAFFMMVLMNVTKGGFDIGSSWAAGGALFLVVLLGFDVNPALDFGGDFYAALTVDGTGFGDIEWNTIAGPVLGAVGGIAIWDNLVGD</sequence>
<name>A0A1J5TH88_9ARCH</name>
<dbReference type="Gene3D" id="1.20.1080.10">
    <property type="entry name" value="Glycerol uptake facilitator protein"/>
    <property type="match status" value="2"/>
</dbReference>
<keyword evidence="6 8" id="KW-1133">Transmembrane helix</keyword>
<organism evidence="9 10">
    <name type="scientific">Marine Group III euryarchaeote CG-Bathy1</name>
    <dbReference type="NCBI Taxonomy" id="1889001"/>
    <lineage>
        <taxon>Archaea</taxon>
        <taxon>Methanobacteriati</taxon>
        <taxon>Thermoplasmatota</taxon>
        <taxon>Thermoplasmata</taxon>
        <taxon>Candidatus Thermoprofundales</taxon>
    </lineage>
</organism>
<evidence type="ECO:0000256" key="4">
    <source>
        <dbReference type="ARBA" id="ARBA00022475"/>
    </source>
</evidence>
<comment type="caution">
    <text evidence="9">The sequence shown here is derived from an EMBL/GenBank/DDBJ whole genome shotgun (WGS) entry which is preliminary data.</text>
</comment>
<evidence type="ECO:0000256" key="2">
    <source>
        <dbReference type="ARBA" id="ARBA00006175"/>
    </source>
</evidence>
<dbReference type="PANTHER" id="PTHR19139:SF199">
    <property type="entry name" value="MIP17260P"/>
    <property type="match status" value="1"/>
</dbReference>
<dbReference type="Pfam" id="PF00230">
    <property type="entry name" value="MIP"/>
    <property type="match status" value="1"/>
</dbReference>
<evidence type="ECO:0000256" key="1">
    <source>
        <dbReference type="ARBA" id="ARBA00004651"/>
    </source>
</evidence>
<keyword evidence="5 8" id="KW-0812">Transmembrane</keyword>
<dbReference type="GO" id="GO:0015250">
    <property type="term" value="F:water channel activity"/>
    <property type="evidence" value="ECO:0007669"/>
    <property type="project" value="TreeGrafter"/>
</dbReference>
<evidence type="ECO:0000256" key="6">
    <source>
        <dbReference type="ARBA" id="ARBA00022989"/>
    </source>
</evidence>
<evidence type="ECO:0000313" key="10">
    <source>
        <dbReference type="Proteomes" id="UP000183815"/>
    </source>
</evidence>
<dbReference type="PANTHER" id="PTHR19139">
    <property type="entry name" value="AQUAPORIN TRANSPORTER"/>
    <property type="match status" value="1"/>
</dbReference>
<evidence type="ECO:0008006" key="11">
    <source>
        <dbReference type="Google" id="ProtNLM"/>
    </source>
</evidence>
<evidence type="ECO:0000256" key="8">
    <source>
        <dbReference type="SAM" id="Phobius"/>
    </source>
</evidence>
<feature type="transmembrane region" description="Helical" evidence="8">
    <location>
        <begin position="79"/>
        <end position="97"/>
    </location>
</feature>
<comment type="similarity">
    <text evidence="2">Belongs to the MIP/aquaporin (TC 1.A.8) family.</text>
</comment>
<keyword evidence="4" id="KW-1003">Cell membrane</keyword>
<dbReference type="InterPro" id="IPR000425">
    <property type="entry name" value="MIP"/>
</dbReference>
<dbReference type="InterPro" id="IPR034294">
    <property type="entry name" value="Aquaporin_transptr"/>
</dbReference>